<feature type="transmembrane region" description="Helical" evidence="1">
    <location>
        <begin position="71"/>
        <end position="93"/>
    </location>
</feature>
<dbReference type="EMBL" id="LIDM01000063">
    <property type="protein sequence ID" value="KRP32757.1"/>
    <property type="molecule type" value="Genomic_DNA"/>
</dbReference>
<reference evidence="2 3" key="1">
    <citation type="submission" date="2015-10" db="EMBL/GenBank/DDBJ databases">
        <title>Metagenome-Assembled Genomes uncover a global brackish microbiome.</title>
        <authorList>
            <person name="Hugerth L.W."/>
            <person name="Larsson J."/>
            <person name="Alneberg J."/>
            <person name="Lindh M.V."/>
            <person name="Legrand C."/>
            <person name="Pinhassi J."/>
            <person name="Andersson A.F."/>
        </authorList>
    </citation>
    <scope>NUCLEOTIDE SEQUENCE [LARGE SCALE GENOMIC DNA]</scope>
    <source>
        <strain evidence="2">BACL9 MAG-120820-bin42</strain>
    </source>
</reference>
<sequence>MEAVRNCMGLNASVLPGLGTFRIGNRLRGLLEMGIALGGTIFFCVTLFQVMGDRDESMTFFQAVAPYALRLILAVILVLGSWLSGVLFAHGLLRK</sequence>
<keyword evidence="1" id="KW-0472">Membrane</keyword>
<dbReference type="Proteomes" id="UP000051557">
    <property type="component" value="Unassembled WGS sequence"/>
</dbReference>
<name>A0A0R2X9K8_9BACT</name>
<evidence type="ECO:0000256" key="1">
    <source>
        <dbReference type="SAM" id="Phobius"/>
    </source>
</evidence>
<keyword evidence="1" id="KW-1133">Transmembrane helix</keyword>
<evidence type="ECO:0000313" key="2">
    <source>
        <dbReference type="EMBL" id="KRP32757.1"/>
    </source>
</evidence>
<feature type="transmembrane region" description="Helical" evidence="1">
    <location>
        <begin position="30"/>
        <end position="51"/>
    </location>
</feature>
<organism evidence="2 3">
    <name type="scientific">Verrucomicrobia subdivision 6 bacterium BACL9 MAG-120820-bin42</name>
    <dbReference type="NCBI Taxonomy" id="1655634"/>
    <lineage>
        <taxon>Bacteria</taxon>
        <taxon>Pseudomonadati</taxon>
        <taxon>Verrucomicrobiota</taxon>
        <taxon>Verrucomicrobiia</taxon>
        <taxon>Verrucomicrobiales</taxon>
        <taxon>Verrucomicrobia subdivision 6</taxon>
    </lineage>
</organism>
<protein>
    <submittedName>
        <fullName evidence="2">Uncharacterized protein</fullName>
    </submittedName>
</protein>
<accession>A0A0R2X9K8</accession>
<gene>
    <name evidence="2" type="ORF">ABS32_02585</name>
</gene>
<keyword evidence="1" id="KW-0812">Transmembrane</keyword>
<dbReference type="AlphaFoldDB" id="A0A0R2X9K8"/>
<comment type="caution">
    <text evidence="2">The sequence shown here is derived from an EMBL/GenBank/DDBJ whole genome shotgun (WGS) entry which is preliminary data.</text>
</comment>
<evidence type="ECO:0000313" key="3">
    <source>
        <dbReference type="Proteomes" id="UP000051557"/>
    </source>
</evidence>
<proteinExistence type="predicted"/>